<dbReference type="SUPFAM" id="SSF53474">
    <property type="entry name" value="alpha/beta-Hydrolases"/>
    <property type="match status" value="1"/>
</dbReference>
<protein>
    <submittedName>
        <fullName evidence="2">Prolyl oligopeptidase family serine peptidase</fullName>
    </submittedName>
</protein>
<proteinExistence type="predicted"/>
<dbReference type="Pfam" id="PF00326">
    <property type="entry name" value="Peptidase_S9"/>
    <property type="match status" value="1"/>
</dbReference>
<gene>
    <name evidence="2" type="ORF">JF539_09800</name>
</gene>
<feature type="domain" description="Peptidase S9 prolyl oligopeptidase catalytic" evidence="1">
    <location>
        <begin position="102"/>
        <end position="241"/>
    </location>
</feature>
<evidence type="ECO:0000313" key="3">
    <source>
        <dbReference type="Proteomes" id="UP000664096"/>
    </source>
</evidence>
<dbReference type="PANTHER" id="PTHR12277:SF81">
    <property type="entry name" value="PROTEIN ABHD13"/>
    <property type="match status" value="1"/>
</dbReference>
<dbReference type="Proteomes" id="UP000664096">
    <property type="component" value="Unassembled WGS sequence"/>
</dbReference>
<accession>A0A939EFJ8</accession>
<evidence type="ECO:0000259" key="1">
    <source>
        <dbReference type="Pfam" id="PF00326"/>
    </source>
</evidence>
<dbReference type="PANTHER" id="PTHR12277">
    <property type="entry name" value="ALPHA/BETA HYDROLASE DOMAIN-CONTAINING PROTEIN"/>
    <property type="match status" value="1"/>
</dbReference>
<evidence type="ECO:0000313" key="2">
    <source>
        <dbReference type="EMBL" id="MBN9670629.1"/>
    </source>
</evidence>
<name>A0A939EFJ8_9HYPH</name>
<sequence length="264" mass="28055">MSSAATSAEVFVLVVVSRHLIKRDGGDTVELFQAKGGNTPHGGAMLFVHGNQGGRLIGAKEAVDSGILARVSARLNITAAAVSQPGFGASDGPPDFCGPETQQAIMAALSFLMEQPSVDPERVVLYGNSRGAVASAMVASRFPELRAVVLSSGVYDLKEVIAHCSEGLRRAIRTEAGLSNEAFRLRSALYHAHKIRSDVLLLHGRYDDRAPVTQAEAFSDALADAGVAAVLNVFDCGHRIPRELTQSVLGPFLKRMFGGNETYH</sequence>
<dbReference type="GO" id="GO:0006508">
    <property type="term" value="P:proteolysis"/>
    <property type="evidence" value="ECO:0007669"/>
    <property type="project" value="InterPro"/>
</dbReference>
<dbReference type="EMBL" id="JAEKJZ010000001">
    <property type="protein sequence ID" value="MBN9670629.1"/>
    <property type="molecule type" value="Genomic_DNA"/>
</dbReference>
<dbReference type="Gene3D" id="3.40.50.1820">
    <property type="entry name" value="alpha/beta hydrolase"/>
    <property type="match status" value="1"/>
</dbReference>
<organism evidence="2 3">
    <name type="scientific">Roseibium aggregatum</name>
    <dbReference type="NCBI Taxonomy" id="187304"/>
    <lineage>
        <taxon>Bacteria</taxon>
        <taxon>Pseudomonadati</taxon>
        <taxon>Pseudomonadota</taxon>
        <taxon>Alphaproteobacteria</taxon>
        <taxon>Hyphomicrobiales</taxon>
        <taxon>Stappiaceae</taxon>
        <taxon>Roseibium</taxon>
    </lineage>
</organism>
<dbReference type="InterPro" id="IPR001375">
    <property type="entry name" value="Peptidase_S9_cat"/>
</dbReference>
<reference evidence="2" key="1">
    <citation type="submission" date="2020-12" db="EMBL/GenBank/DDBJ databases">
        <title>Oil enriched cultivation method for isolating marine PHA-producing bacteria.</title>
        <authorList>
            <person name="Zheng W."/>
            <person name="Yu S."/>
            <person name="Huang Y."/>
        </authorList>
    </citation>
    <scope>NUCLEOTIDE SEQUENCE</scope>
    <source>
        <strain evidence="2">SY-2-12</strain>
    </source>
</reference>
<dbReference type="InterPro" id="IPR029058">
    <property type="entry name" value="AB_hydrolase_fold"/>
</dbReference>
<dbReference type="GO" id="GO:0008236">
    <property type="term" value="F:serine-type peptidase activity"/>
    <property type="evidence" value="ECO:0007669"/>
    <property type="project" value="InterPro"/>
</dbReference>
<dbReference type="AlphaFoldDB" id="A0A939EFJ8"/>
<comment type="caution">
    <text evidence="2">The sequence shown here is derived from an EMBL/GenBank/DDBJ whole genome shotgun (WGS) entry which is preliminary data.</text>
</comment>